<dbReference type="SUPFAM" id="SSF52540">
    <property type="entry name" value="P-loop containing nucleoside triphosphate hydrolases"/>
    <property type="match status" value="1"/>
</dbReference>
<protein>
    <submittedName>
        <fullName evidence="1">AAA family ATPase</fullName>
    </submittedName>
</protein>
<dbReference type="Gene3D" id="3.40.50.300">
    <property type="entry name" value="P-loop containing nucleotide triphosphate hydrolases"/>
    <property type="match status" value="1"/>
</dbReference>
<dbReference type="InterPro" id="IPR027417">
    <property type="entry name" value="P-loop_NTPase"/>
</dbReference>
<dbReference type="Proteomes" id="UP001611494">
    <property type="component" value="Unassembled WGS sequence"/>
</dbReference>
<dbReference type="RefSeq" id="WP_397061908.1">
    <property type="nucleotide sequence ID" value="NZ_JBIRYL010000001.1"/>
</dbReference>
<name>A0ABW7VX48_9NOCA</name>
<comment type="caution">
    <text evidence="1">The sequence shown here is derived from an EMBL/GenBank/DDBJ whole genome shotgun (WGS) entry which is preliminary data.</text>
</comment>
<dbReference type="Pfam" id="PF13238">
    <property type="entry name" value="AAA_18"/>
    <property type="match status" value="1"/>
</dbReference>
<evidence type="ECO:0000313" key="1">
    <source>
        <dbReference type="EMBL" id="MFI2230540.1"/>
    </source>
</evidence>
<gene>
    <name evidence="1" type="ORF">ACH49Z_11885</name>
</gene>
<organism evidence="1 2">
    <name type="scientific">Nocardia testacea</name>
    <dbReference type="NCBI Taxonomy" id="248551"/>
    <lineage>
        <taxon>Bacteria</taxon>
        <taxon>Bacillati</taxon>
        <taxon>Actinomycetota</taxon>
        <taxon>Actinomycetes</taxon>
        <taxon>Mycobacteriales</taxon>
        <taxon>Nocardiaceae</taxon>
        <taxon>Nocardia</taxon>
    </lineage>
</organism>
<proteinExistence type="predicted"/>
<reference evidence="1 2" key="1">
    <citation type="submission" date="2024-10" db="EMBL/GenBank/DDBJ databases">
        <title>The Natural Products Discovery Center: Release of the First 8490 Sequenced Strains for Exploring Actinobacteria Biosynthetic Diversity.</title>
        <authorList>
            <person name="Kalkreuter E."/>
            <person name="Kautsar S.A."/>
            <person name="Yang D."/>
            <person name="Bader C.D."/>
            <person name="Teijaro C.N."/>
            <person name="Fluegel L."/>
            <person name="Davis C.M."/>
            <person name="Simpson J.R."/>
            <person name="Lauterbach L."/>
            <person name="Steele A.D."/>
            <person name="Gui C."/>
            <person name="Meng S."/>
            <person name="Li G."/>
            <person name="Viehrig K."/>
            <person name="Ye F."/>
            <person name="Su P."/>
            <person name="Kiefer A.F."/>
            <person name="Nichols A."/>
            <person name="Cepeda A.J."/>
            <person name="Yan W."/>
            <person name="Fan B."/>
            <person name="Jiang Y."/>
            <person name="Adhikari A."/>
            <person name="Zheng C.-J."/>
            <person name="Schuster L."/>
            <person name="Cowan T.M."/>
            <person name="Smanski M.J."/>
            <person name="Chevrette M.G."/>
            <person name="De Carvalho L.P.S."/>
            <person name="Shen B."/>
        </authorList>
    </citation>
    <scope>NUCLEOTIDE SEQUENCE [LARGE SCALE GENOMIC DNA]</scope>
    <source>
        <strain evidence="1 2">NPDC019377</strain>
    </source>
</reference>
<evidence type="ECO:0000313" key="2">
    <source>
        <dbReference type="Proteomes" id="UP001611494"/>
    </source>
</evidence>
<keyword evidence="2" id="KW-1185">Reference proteome</keyword>
<accession>A0ABW7VX48</accession>
<sequence length="180" mass="19566">MTVILVTGMSGTGKSAALLALEERGYRVVDTDYGGWTENVSGFDGRASEPQWHEARIDLLIADHERSGEPLFIGGTVSNQVEFYPRFDEIVLLTAPVHVILDRVAHRQTNPFGKAPAERDRIAADTAEIEPLLRSVATVEINTCRPLSEVVEHLASLAGPRPCGLMADEVSDPASTNRTT</sequence>
<dbReference type="EMBL" id="JBIRYL010000001">
    <property type="protein sequence ID" value="MFI2230540.1"/>
    <property type="molecule type" value="Genomic_DNA"/>
</dbReference>